<protein>
    <recommendedName>
        <fullName evidence="4">Phosphatidic acid phosphatase type 2/haloperoxidase domain-containing protein</fullName>
    </recommendedName>
</protein>
<reference evidence="2" key="1">
    <citation type="submission" date="2019-08" db="EMBL/GenBank/DDBJ databases">
        <title>The improved chromosome-level genome for the pearl oyster Pinctada fucata martensii using PacBio sequencing and Hi-C.</title>
        <authorList>
            <person name="Zheng Z."/>
        </authorList>
    </citation>
    <scope>NUCLEOTIDE SEQUENCE</scope>
    <source>
        <strain evidence="2">ZZ-2019</strain>
        <tissue evidence="2">Adductor muscle</tissue>
    </source>
</reference>
<dbReference type="Proteomes" id="UP001186944">
    <property type="component" value="Unassembled WGS sequence"/>
</dbReference>
<name>A0AA89C2G3_PINIB</name>
<dbReference type="EMBL" id="VSWD01000010">
    <property type="protein sequence ID" value="KAK3091902.1"/>
    <property type="molecule type" value="Genomic_DNA"/>
</dbReference>
<dbReference type="GO" id="GO:0005886">
    <property type="term" value="C:plasma membrane"/>
    <property type="evidence" value="ECO:0007669"/>
    <property type="project" value="TreeGrafter"/>
</dbReference>
<dbReference type="GO" id="GO:0006644">
    <property type="term" value="P:phospholipid metabolic process"/>
    <property type="evidence" value="ECO:0007669"/>
    <property type="project" value="InterPro"/>
</dbReference>
<sequence>MLRKSILNLIYDKRERTLINFTLFHTLFILITVALPFAILNFVGKPFQRGFFCDDESLMHPYKSNTIPTWLAIVVATSIPTVLVVVIEIKRQKDRSRIQLLSHQKLYRSLYRILVSLLFGFAANQLCTDIGKYSIGRLRPHFLTLCKPSINCTSNMGYIELDVCTSADKAALREAR</sequence>
<dbReference type="AlphaFoldDB" id="A0AA89C2G3"/>
<evidence type="ECO:0008006" key="4">
    <source>
        <dbReference type="Google" id="ProtNLM"/>
    </source>
</evidence>
<feature type="transmembrane region" description="Helical" evidence="1">
    <location>
        <begin position="67"/>
        <end position="89"/>
    </location>
</feature>
<evidence type="ECO:0000313" key="3">
    <source>
        <dbReference type="Proteomes" id="UP001186944"/>
    </source>
</evidence>
<keyword evidence="3" id="KW-1185">Reference proteome</keyword>
<keyword evidence="1" id="KW-0472">Membrane</keyword>
<evidence type="ECO:0000313" key="2">
    <source>
        <dbReference type="EMBL" id="KAK3091902.1"/>
    </source>
</evidence>
<keyword evidence="1" id="KW-1133">Transmembrane helix</keyword>
<dbReference type="PANTHER" id="PTHR10165:SF103">
    <property type="entry name" value="PHOSPHOLIPID PHOSPHATASE HOMOLOG 1.2 HOMOLOG"/>
    <property type="match status" value="1"/>
</dbReference>
<dbReference type="InterPro" id="IPR043216">
    <property type="entry name" value="PAP-like"/>
</dbReference>
<dbReference type="GO" id="GO:0046839">
    <property type="term" value="P:phospholipid dephosphorylation"/>
    <property type="evidence" value="ECO:0007669"/>
    <property type="project" value="TreeGrafter"/>
</dbReference>
<gene>
    <name evidence="2" type="ORF">FSP39_023571</name>
</gene>
<feature type="transmembrane region" description="Helical" evidence="1">
    <location>
        <begin position="21"/>
        <end position="42"/>
    </location>
</feature>
<dbReference type="InterPro" id="IPR036938">
    <property type="entry name" value="PAP2/HPO_sf"/>
</dbReference>
<proteinExistence type="predicted"/>
<dbReference type="GO" id="GO:0007165">
    <property type="term" value="P:signal transduction"/>
    <property type="evidence" value="ECO:0007669"/>
    <property type="project" value="TreeGrafter"/>
</dbReference>
<keyword evidence="1" id="KW-0812">Transmembrane</keyword>
<dbReference type="GO" id="GO:0008195">
    <property type="term" value="F:phosphatidate phosphatase activity"/>
    <property type="evidence" value="ECO:0007669"/>
    <property type="project" value="TreeGrafter"/>
</dbReference>
<dbReference type="SUPFAM" id="SSF48317">
    <property type="entry name" value="Acid phosphatase/Vanadium-dependent haloperoxidase"/>
    <property type="match status" value="1"/>
</dbReference>
<dbReference type="Gene3D" id="1.20.144.10">
    <property type="entry name" value="Phosphatidic acid phosphatase type 2/haloperoxidase"/>
    <property type="match status" value="1"/>
</dbReference>
<comment type="caution">
    <text evidence="2">The sequence shown here is derived from an EMBL/GenBank/DDBJ whole genome shotgun (WGS) entry which is preliminary data.</text>
</comment>
<dbReference type="PANTHER" id="PTHR10165">
    <property type="entry name" value="LIPID PHOSPHATE PHOSPHATASE"/>
    <property type="match status" value="1"/>
</dbReference>
<evidence type="ECO:0000256" key="1">
    <source>
        <dbReference type="SAM" id="Phobius"/>
    </source>
</evidence>
<organism evidence="2 3">
    <name type="scientific">Pinctada imbricata</name>
    <name type="common">Atlantic pearl-oyster</name>
    <name type="synonym">Pinctada martensii</name>
    <dbReference type="NCBI Taxonomy" id="66713"/>
    <lineage>
        <taxon>Eukaryota</taxon>
        <taxon>Metazoa</taxon>
        <taxon>Spiralia</taxon>
        <taxon>Lophotrochozoa</taxon>
        <taxon>Mollusca</taxon>
        <taxon>Bivalvia</taxon>
        <taxon>Autobranchia</taxon>
        <taxon>Pteriomorphia</taxon>
        <taxon>Pterioida</taxon>
        <taxon>Pterioidea</taxon>
        <taxon>Pteriidae</taxon>
        <taxon>Pinctada</taxon>
    </lineage>
</organism>
<accession>A0AA89C2G3</accession>